<dbReference type="GO" id="GO:0005886">
    <property type="term" value="C:plasma membrane"/>
    <property type="evidence" value="ECO:0007669"/>
    <property type="project" value="UniProtKB-SubCell"/>
</dbReference>
<evidence type="ECO:0000256" key="6">
    <source>
        <dbReference type="SAM" id="Phobius"/>
    </source>
</evidence>
<dbReference type="PANTHER" id="PTHR43124">
    <property type="entry name" value="PURINE EFFLUX PUMP PBUE"/>
    <property type="match status" value="1"/>
</dbReference>
<dbReference type="RefSeq" id="WP_317041145.1">
    <property type="nucleotide sequence ID" value="NZ_FQYY01000003.1"/>
</dbReference>
<dbReference type="STRING" id="579105.SAMN04488096_10346"/>
<evidence type="ECO:0000313" key="8">
    <source>
        <dbReference type="EMBL" id="SHI61666.1"/>
    </source>
</evidence>
<feature type="transmembrane region" description="Helical" evidence="6">
    <location>
        <begin position="204"/>
        <end position="225"/>
    </location>
</feature>
<dbReference type="PRINTS" id="PR01035">
    <property type="entry name" value="TCRTETA"/>
</dbReference>
<dbReference type="InterPro" id="IPR011701">
    <property type="entry name" value="MFS"/>
</dbReference>
<keyword evidence="5 6" id="KW-0472">Membrane</keyword>
<evidence type="ECO:0000256" key="3">
    <source>
        <dbReference type="ARBA" id="ARBA00022692"/>
    </source>
</evidence>
<dbReference type="InterPro" id="IPR050189">
    <property type="entry name" value="MFS_Efflux_Transporters"/>
</dbReference>
<dbReference type="Gene3D" id="1.20.1250.20">
    <property type="entry name" value="MFS general substrate transporter like domains"/>
    <property type="match status" value="2"/>
</dbReference>
<accession>A0A1M6CKW9</accession>
<proteinExistence type="predicted"/>
<evidence type="ECO:0000313" key="9">
    <source>
        <dbReference type="Proteomes" id="UP000184225"/>
    </source>
</evidence>
<evidence type="ECO:0000256" key="1">
    <source>
        <dbReference type="ARBA" id="ARBA00004651"/>
    </source>
</evidence>
<dbReference type="GO" id="GO:0022857">
    <property type="term" value="F:transmembrane transporter activity"/>
    <property type="evidence" value="ECO:0007669"/>
    <property type="project" value="InterPro"/>
</dbReference>
<feature type="transmembrane region" description="Helical" evidence="6">
    <location>
        <begin position="294"/>
        <end position="317"/>
    </location>
</feature>
<sequence length="389" mass="40981">MNIQKSLITLAIGGFGIGMTEFMMMGLLPDIAQDLNVTIPEAGYLISSYALGVVIGAPLLVLIAGSFSPKKILIGLMVLFTVFNGLSIIVPSYNFFLFTRLLSGLPHGAFFGVGAVVAGKLAKEGKEASAVAIMFSGLTFANIIGIPLGTYVGQAISWRYSFIIVAAIGLLAILSLIFWMPSIEKNTEEKPKDGLKVFLHLEPWLVLLTTAIGTGGFFAWFSYITPLLTDVSGFEKSSITFILMGVGVGMTVGNFAGGKLADVISPVKAGMVLLFVMVLCLLTVMIVAENQLLSLIMSFVTGAVAFSVVAPIQMLMIKSAKGAEMLASAAMQAGFNIGNAIGAFLGGIPIARGLGYTSPQAVGAVMAFMGALFCIAVMINRKRVAKKYV</sequence>
<keyword evidence="4 6" id="KW-1133">Transmembrane helix</keyword>
<feature type="transmembrane region" description="Helical" evidence="6">
    <location>
        <begin position="72"/>
        <end position="90"/>
    </location>
</feature>
<dbReference type="EMBL" id="FQYY01000003">
    <property type="protein sequence ID" value="SHI61666.1"/>
    <property type="molecule type" value="Genomic_DNA"/>
</dbReference>
<protein>
    <submittedName>
        <fullName evidence="8">MFS transporter, DHA1 family, arabinose polymer transporter</fullName>
    </submittedName>
</protein>
<feature type="transmembrane region" description="Helical" evidence="6">
    <location>
        <begin position="158"/>
        <end position="183"/>
    </location>
</feature>
<feature type="transmembrane region" description="Helical" evidence="6">
    <location>
        <begin position="269"/>
        <end position="288"/>
    </location>
</feature>
<dbReference type="Proteomes" id="UP000184225">
    <property type="component" value="Unassembled WGS sequence"/>
</dbReference>
<feature type="transmembrane region" description="Helical" evidence="6">
    <location>
        <begin position="7"/>
        <end position="26"/>
    </location>
</feature>
<dbReference type="InterPro" id="IPR001958">
    <property type="entry name" value="Tet-R_TetA/multi-R_MdtG-like"/>
</dbReference>
<organism evidence="8 9">
    <name type="scientific">Mesonia phycicola</name>
    <dbReference type="NCBI Taxonomy" id="579105"/>
    <lineage>
        <taxon>Bacteria</taxon>
        <taxon>Pseudomonadati</taxon>
        <taxon>Bacteroidota</taxon>
        <taxon>Flavobacteriia</taxon>
        <taxon>Flavobacteriales</taxon>
        <taxon>Flavobacteriaceae</taxon>
        <taxon>Mesonia</taxon>
    </lineage>
</organism>
<gene>
    <name evidence="8" type="ORF">SAMN04488096_10346</name>
</gene>
<keyword evidence="3 6" id="KW-0812">Transmembrane</keyword>
<keyword evidence="9" id="KW-1185">Reference proteome</keyword>
<reference evidence="8 9" key="1">
    <citation type="submission" date="2016-11" db="EMBL/GenBank/DDBJ databases">
        <authorList>
            <person name="Jaros S."/>
            <person name="Januszkiewicz K."/>
            <person name="Wedrychowicz H."/>
        </authorList>
    </citation>
    <scope>NUCLEOTIDE SEQUENCE [LARGE SCALE GENOMIC DNA]</scope>
    <source>
        <strain evidence="8 9">DSM 21425</strain>
    </source>
</reference>
<dbReference type="Pfam" id="PF07690">
    <property type="entry name" value="MFS_1"/>
    <property type="match status" value="1"/>
</dbReference>
<feature type="transmembrane region" description="Helical" evidence="6">
    <location>
        <begin position="46"/>
        <end position="65"/>
    </location>
</feature>
<evidence type="ECO:0000256" key="5">
    <source>
        <dbReference type="ARBA" id="ARBA00023136"/>
    </source>
</evidence>
<feature type="transmembrane region" description="Helical" evidence="6">
    <location>
        <begin position="237"/>
        <end position="257"/>
    </location>
</feature>
<dbReference type="AlphaFoldDB" id="A0A1M6CKW9"/>
<name>A0A1M6CKW9_9FLAO</name>
<dbReference type="CDD" id="cd17324">
    <property type="entry name" value="MFS_NepI_like"/>
    <property type="match status" value="1"/>
</dbReference>
<feature type="transmembrane region" description="Helical" evidence="6">
    <location>
        <begin position="360"/>
        <end position="379"/>
    </location>
</feature>
<dbReference type="InterPro" id="IPR020846">
    <property type="entry name" value="MFS_dom"/>
</dbReference>
<evidence type="ECO:0000259" key="7">
    <source>
        <dbReference type="PROSITE" id="PS50850"/>
    </source>
</evidence>
<feature type="transmembrane region" description="Helical" evidence="6">
    <location>
        <begin position="130"/>
        <end position="152"/>
    </location>
</feature>
<dbReference type="PROSITE" id="PS50850">
    <property type="entry name" value="MFS"/>
    <property type="match status" value="1"/>
</dbReference>
<evidence type="ECO:0000256" key="4">
    <source>
        <dbReference type="ARBA" id="ARBA00022989"/>
    </source>
</evidence>
<feature type="transmembrane region" description="Helical" evidence="6">
    <location>
        <begin position="329"/>
        <end position="348"/>
    </location>
</feature>
<evidence type="ECO:0000256" key="2">
    <source>
        <dbReference type="ARBA" id="ARBA00022475"/>
    </source>
</evidence>
<dbReference type="InterPro" id="IPR036259">
    <property type="entry name" value="MFS_trans_sf"/>
</dbReference>
<dbReference type="SUPFAM" id="SSF103473">
    <property type="entry name" value="MFS general substrate transporter"/>
    <property type="match status" value="1"/>
</dbReference>
<keyword evidence="2" id="KW-1003">Cell membrane</keyword>
<dbReference type="PANTHER" id="PTHR43124:SF6">
    <property type="entry name" value="TRANSPORTER ARAJ-RELATED"/>
    <property type="match status" value="1"/>
</dbReference>
<feature type="domain" description="Major facilitator superfamily (MFS) profile" evidence="7">
    <location>
        <begin position="6"/>
        <end position="382"/>
    </location>
</feature>
<feature type="transmembrane region" description="Helical" evidence="6">
    <location>
        <begin position="96"/>
        <end position="118"/>
    </location>
</feature>
<comment type="subcellular location">
    <subcellularLocation>
        <location evidence="1">Cell membrane</location>
        <topology evidence="1">Multi-pass membrane protein</topology>
    </subcellularLocation>
</comment>